<keyword evidence="2 5" id="KW-0238">DNA-binding</keyword>
<dbReference type="PANTHER" id="PTHR33164:SF43">
    <property type="entry name" value="HTH-TYPE TRANSCRIPTIONAL REPRESSOR YETL"/>
    <property type="match status" value="1"/>
</dbReference>
<dbReference type="GO" id="GO:0006950">
    <property type="term" value="P:response to stress"/>
    <property type="evidence" value="ECO:0007669"/>
    <property type="project" value="TreeGrafter"/>
</dbReference>
<organism evidence="5 6">
    <name type="scientific">Goodfellowiella coeruleoviolacea</name>
    <dbReference type="NCBI Taxonomy" id="334858"/>
    <lineage>
        <taxon>Bacteria</taxon>
        <taxon>Bacillati</taxon>
        <taxon>Actinomycetota</taxon>
        <taxon>Actinomycetes</taxon>
        <taxon>Pseudonocardiales</taxon>
        <taxon>Pseudonocardiaceae</taxon>
        <taxon>Goodfellowiella</taxon>
    </lineage>
</organism>
<dbReference type="Pfam" id="PF01047">
    <property type="entry name" value="MarR"/>
    <property type="match status" value="1"/>
</dbReference>
<dbReference type="SMART" id="SM00347">
    <property type="entry name" value="HTH_MARR"/>
    <property type="match status" value="1"/>
</dbReference>
<proteinExistence type="predicted"/>
<dbReference type="InterPro" id="IPR000835">
    <property type="entry name" value="HTH_MarR-typ"/>
</dbReference>
<dbReference type="InterPro" id="IPR036390">
    <property type="entry name" value="WH_DNA-bd_sf"/>
</dbReference>
<evidence type="ECO:0000259" key="4">
    <source>
        <dbReference type="PROSITE" id="PS50995"/>
    </source>
</evidence>
<gene>
    <name evidence="5" type="ORF">LX83_001821</name>
</gene>
<evidence type="ECO:0000256" key="3">
    <source>
        <dbReference type="ARBA" id="ARBA00023163"/>
    </source>
</evidence>
<dbReference type="Gene3D" id="1.10.10.10">
    <property type="entry name" value="Winged helix-like DNA-binding domain superfamily/Winged helix DNA-binding domain"/>
    <property type="match status" value="1"/>
</dbReference>
<feature type="domain" description="HTH marR-type" evidence="4">
    <location>
        <begin position="41"/>
        <end position="173"/>
    </location>
</feature>
<protein>
    <submittedName>
        <fullName evidence="5">DNA-binding transcriptional regulator, MarR family</fullName>
    </submittedName>
</protein>
<sequence length="186" mass="20432">MSRERPYSEVVSGTMTDMDVAECGSEDPEVTCQEVRACAQHVDLNWLLHRVAQRLGNAMQAEAERHGIGIRGQLVLTALAQEQRRTQLALSHALGLDKTTMTSVLDRLEQSGLVVRKPDPNDRRVRLPELTEQGRALQAVVADALARVERGFVAGIDQADQERLRAVLLELAYGGHGEIPDNGSCL</sequence>
<dbReference type="Proteomes" id="UP001206128">
    <property type="component" value="Unassembled WGS sequence"/>
</dbReference>
<evidence type="ECO:0000256" key="2">
    <source>
        <dbReference type="ARBA" id="ARBA00023125"/>
    </source>
</evidence>
<evidence type="ECO:0000313" key="5">
    <source>
        <dbReference type="EMBL" id="MCP2164972.1"/>
    </source>
</evidence>
<evidence type="ECO:0000313" key="6">
    <source>
        <dbReference type="Proteomes" id="UP001206128"/>
    </source>
</evidence>
<dbReference type="SUPFAM" id="SSF46785">
    <property type="entry name" value="Winged helix' DNA-binding domain"/>
    <property type="match status" value="1"/>
</dbReference>
<dbReference type="PANTHER" id="PTHR33164">
    <property type="entry name" value="TRANSCRIPTIONAL REGULATOR, MARR FAMILY"/>
    <property type="match status" value="1"/>
</dbReference>
<dbReference type="InterPro" id="IPR039422">
    <property type="entry name" value="MarR/SlyA-like"/>
</dbReference>
<dbReference type="InterPro" id="IPR036388">
    <property type="entry name" value="WH-like_DNA-bd_sf"/>
</dbReference>
<dbReference type="PROSITE" id="PS01117">
    <property type="entry name" value="HTH_MARR_1"/>
    <property type="match status" value="1"/>
</dbReference>
<keyword evidence="3" id="KW-0804">Transcription</keyword>
<dbReference type="InterPro" id="IPR023187">
    <property type="entry name" value="Tscrpt_reg_MarR-type_CS"/>
</dbReference>
<dbReference type="GO" id="GO:0003677">
    <property type="term" value="F:DNA binding"/>
    <property type="evidence" value="ECO:0007669"/>
    <property type="project" value="UniProtKB-KW"/>
</dbReference>
<evidence type="ECO:0000256" key="1">
    <source>
        <dbReference type="ARBA" id="ARBA00023015"/>
    </source>
</evidence>
<dbReference type="GO" id="GO:0003700">
    <property type="term" value="F:DNA-binding transcription factor activity"/>
    <property type="evidence" value="ECO:0007669"/>
    <property type="project" value="InterPro"/>
</dbReference>
<dbReference type="EMBL" id="JAMTCK010000004">
    <property type="protein sequence ID" value="MCP2164972.1"/>
    <property type="molecule type" value="Genomic_DNA"/>
</dbReference>
<reference evidence="5" key="1">
    <citation type="submission" date="2022-06" db="EMBL/GenBank/DDBJ databases">
        <title>Genomic Encyclopedia of Archaeal and Bacterial Type Strains, Phase II (KMG-II): from individual species to whole genera.</title>
        <authorList>
            <person name="Goeker M."/>
        </authorList>
    </citation>
    <scope>NUCLEOTIDE SEQUENCE</scope>
    <source>
        <strain evidence="5">DSM 43935</strain>
    </source>
</reference>
<dbReference type="AlphaFoldDB" id="A0AAE3GB04"/>
<comment type="caution">
    <text evidence="5">The sequence shown here is derived from an EMBL/GenBank/DDBJ whole genome shotgun (WGS) entry which is preliminary data.</text>
</comment>
<accession>A0AAE3GB04</accession>
<name>A0AAE3GB04_9PSEU</name>
<keyword evidence="6" id="KW-1185">Reference proteome</keyword>
<dbReference type="PRINTS" id="PR00598">
    <property type="entry name" value="HTHMARR"/>
</dbReference>
<keyword evidence="1" id="KW-0805">Transcription regulation</keyword>
<dbReference type="PROSITE" id="PS50995">
    <property type="entry name" value="HTH_MARR_2"/>
    <property type="match status" value="1"/>
</dbReference>